<organism evidence="9 10">
    <name type="scientific">Ruegeria marina</name>
    <dbReference type="NCBI Taxonomy" id="639004"/>
    <lineage>
        <taxon>Bacteria</taxon>
        <taxon>Pseudomonadati</taxon>
        <taxon>Pseudomonadota</taxon>
        <taxon>Alphaproteobacteria</taxon>
        <taxon>Rhodobacterales</taxon>
        <taxon>Roseobacteraceae</taxon>
        <taxon>Ruegeria</taxon>
    </lineage>
</organism>
<gene>
    <name evidence="9" type="ORF">SAMN04488239_10829</name>
</gene>
<dbReference type="GO" id="GO:0050660">
    <property type="term" value="F:flavin adenine dinucleotide binding"/>
    <property type="evidence" value="ECO:0007669"/>
    <property type="project" value="InterPro"/>
</dbReference>
<dbReference type="SUPFAM" id="SSF51905">
    <property type="entry name" value="FAD/NAD(P)-binding domain"/>
    <property type="match status" value="1"/>
</dbReference>
<feature type="binding site" evidence="5">
    <location>
        <begin position="463"/>
        <end position="464"/>
    </location>
    <ligand>
        <name>FAD</name>
        <dbReference type="ChEBI" id="CHEBI:57692"/>
    </ligand>
</feature>
<evidence type="ECO:0000313" key="10">
    <source>
        <dbReference type="Proteomes" id="UP000199628"/>
    </source>
</evidence>
<dbReference type="InterPro" id="IPR036188">
    <property type="entry name" value="FAD/NAD-bd_sf"/>
</dbReference>
<keyword evidence="3 6" id="KW-0285">Flavoprotein</keyword>
<dbReference type="Gene3D" id="3.30.560.10">
    <property type="entry name" value="Glucose Oxidase, domain 3"/>
    <property type="match status" value="1"/>
</dbReference>
<dbReference type="PANTHER" id="PTHR11552:SF147">
    <property type="entry name" value="CHOLINE DEHYDROGENASE, MITOCHONDRIAL"/>
    <property type="match status" value="1"/>
</dbReference>
<dbReference type="Gene3D" id="3.50.50.60">
    <property type="entry name" value="FAD/NAD(P)-binding domain"/>
    <property type="match status" value="1"/>
</dbReference>
<dbReference type="OrthoDB" id="9785276at2"/>
<reference evidence="10" key="1">
    <citation type="submission" date="2016-10" db="EMBL/GenBank/DDBJ databases">
        <authorList>
            <person name="Varghese N."/>
            <person name="Submissions S."/>
        </authorList>
    </citation>
    <scope>NUCLEOTIDE SEQUENCE [LARGE SCALE GENOMIC DNA]</scope>
    <source>
        <strain evidence="10">CGMCC 1.9108</strain>
    </source>
</reference>
<dbReference type="InterPro" id="IPR012132">
    <property type="entry name" value="GMC_OxRdtase"/>
</dbReference>
<dbReference type="Pfam" id="PF05199">
    <property type="entry name" value="GMC_oxred_C"/>
    <property type="match status" value="1"/>
</dbReference>
<evidence type="ECO:0000313" key="9">
    <source>
        <dbReference type="EMBL" id="SDD51680.1"/>
    </source>
</evidence>
<dbReference type="SUPFAM" id="SSF54373">
    <property type="entry name" value="FAD-linked reductases, C-terminal domain"/>
    <property type="match status" value="1"/>
</dbReference>
<dbReference type="STRING" id="639004.SAMN04488239_10829"/>
<keyword evidence="4 5" id="KW-0274">FAD</keyword>
<comment type="cofactor">
    <cofactor evidence="1 5">
        <name>FAD</name>
        <dbReference type="ChEBI" id="CHEBI:57692"/>
    </cofactor>
</comment>
<dbReference type="Proteomes" id="UP000199628">
    <property type="component" value="Unassembled WGS sequence"/>
</dbReference>
<feature type="domain" description="Glucose-methanol-choline oxidoreductase N-terminal" evidence="8">
    <location>
        <begin position="255"/>
        <end position="269"/>
    </location>
</feature>
<dbReference type="RefSeq" id="WP_093031848.1">
    <property type="nucleotide sequence ID" value="NZ_FMZV01000008.1"/>
</dbReference>
<dbReference type="InterPro" id="IPR007867">
    <property type="entry name" value="GMC_OxRtase_C"/>
</dbReference>
<proteinExistence type="inferred from homology"/>
<evidence type="ECO:0000259" key="7">
    <source>
        <dbReference type="PROSITE" id="PS00623"/>
    </source>
</evidence>
<dbReference type="PIRSF" id="PIRSF000137">
    <property type="entry name" value="Alcohol_oxidase"/>
    <property type="match status" value="1"/>
</dbReference>
<dbReference type="PROSITE" id="PS51257">
    <property type="entry name" value="PROKAR_LIPOPROTEIN"/>
    <property type="match status" value="1"/>
</dbReference>
<accession>A0A1G6VD95</accession>
<dbReference type="Pfam" id="PF00732">
    <property type="entry name" value="GMC_oxred_N"/>
    <property type="match status" value="1"/>
</dbReference>
<sequence length="528" mass="56933">MREGEAFDYIVVGAGTAGCVLAARLSEDAACRVLLLEAGGEVNDPLIAAPGAAKEFWDSEIDWAFRSEPQRHLNRRRILLNRGKCIGGSGTLNWCAYVRGNRGDYDHWAQLGCSGWGYDDVLPYFRKSECNAEHDDDWHGTDGPLHVAAFNGRHPLHELYFEALDDLGVSPNADFNGAVQEGYGYHQGTLRGGRRFSTADGFLASALSRPNLTVESWAHVTGLVIEGGQATGVDYVKGREARHVRATSEVLLAAGAIGSPHILLLSGVGPADEIAAHGLSPIHDLPGVGRSLRDHLARPALDIAVKDPEALGLGAALPDRKTAEALFAMYASGPLATMQIEAGAFVRLRESDAFPNAQLFCGVSNAERFRGLTPGLSVWGYVCRPESTGTVRLATGSPFDRPRIDPNYFDVIDDVNRSVEIVEFCQEIAHHRAFSGVRAEVRGAFETRDSIIAEAREVASTCWHYTSTCRMGIDADAVVGPDLRVRGIDNLRVCDASIMPTMVSGNTNAATIMIAEKAADLVLGHDMP</sequence>
<dbReference type="PANTHER" id="PTHR11552">
    <property type="entry name" value="GLUCOSE-METHANOL-CHOLINE GMC OXIDOREDUCTASE"/>
    <property type="match status" value="1"/>
</dbReference>
<dbReference type="PROSITE" id="PS00623">
    <property type="entry name" value="GMC_OXRED_1"/>
    <property type="match status" value="1"/>
</dbReference>
<dbReference type="AlphaFoldDB" id="A0A1G6VD95"/>
<dbReference type="PROSITE" id="PS00624">
    <property type="entry name" value="GMC_OXRED_2"/>
    <property type="match status" value="1"/>
</dbReference>
<keyword evidence="10" id="KW-1185">Reference proteome</keyword>
<evidence type="ECO:0000256" key="6">
    <source>
        <dbReference type="RuleBase" id="RU003968"/>
    </source>
</evidence>
<protein>
    <submittedName>
        <fullName evidence="9">Choline dehydrogenase</fullName>
    </submittedName>
</protein>
<evidence type="ECO:0000256" key="3">
    <source>
        <dbReference type="ARBA" id="ARBA00022630"/>
    </source>
</evidence>
<evidence type="ECO:0000256" key="4">
    <source>
        <dbReference type="ARBA" id="ARBA00022827"/>
    </source>
</evidence>
<evidence type="ECO:0000256" key="1">
    <source>
        <dbReference type="ARBA" id="ARBA00001974"/>
    </source>
</evidence>
<dbReference type="InterPro" id="IPR000172">
    <property type="entry name" value="GMC_OxRdtase_N"/>
</dbReference>
<evidence type="ECO:0000256" key="5">
    <source>
        <dbReference type="PIRSR" id="PIRSR000137-2"/>
    </source>
</evidence>
<dbReference type="GO" id="GO:0016614">
    <property type="term" value="F:oxidoreductase activity, acting on CH-OH group of donors"/>
    <property type="evidence" value="ECO:0007669"/>
    <property type="project" value="InterPro"/>
</dbReference>
<evidence type="ECO:0000256" key="2">
    <source>
        <dbReference type="ARBA" id="ARBA00010790"/>
    </source>
</evidence>
<comment type="similarity">
    <text evidence="2 6">Belongs to the GMC oxidoreductase family.</text>
</comment>
<feature type="domain" description="Glucose-methanol-choline oxidoreductase N-terminal" evidence="7">
    <location>
        <begin position="83"/>
        <end position="106"/>
    </location>
</feature>
<evidence type="ECO:0000259" key="8">
    <source>
        <dbReference type="PROSITE" id="PS00624"/>
    </source>
</evidence>
<dbReference type="EMBL" id="FMZV01000008">
    <property type="protein sequence ID" value="SDD51680.1"/>
    <property type="molecule type" value="Genomic_DNA"/>
</dbReference>
<feature type="binding site" evidence="5">
    <location>
        <position position="220"/>
    </location>
    <ligand>
        <name>FAD</name>
        <dbReference type="ChEBI" id="CHEBI:57692"/>
    </ligand>
</feature>
<name>A0A1G6VD95_9RHOB</name>